<proteinExistence type="predicted"/>
<reference evidence="1 2" key="1">
    <citation type="submission" date="2016-10" db="EMBL/GenBank/DDBJ databases">
        <authorList>
            <person name="de Groot N.N."/>
        </authorList>
    </citation>
    <scope>NUCLEOTIDE SEQUENCE [LARGE SCALE GENOMIC DNA]</scope>
    <source>
        <strain evidence="1 2">YAD2003</strain>
    </source>
</reference>
<protein>
    <recommendedName>
        <fullName evidence="3">Antitoxin VbhA domain-containing protein</fullName>
    </recommendedName>
</protein>
<dbReference type="EMBL" id="FNWV01000012">
    <property type="protein sequence ID" value="SEH79382.1"/>
    <property type="molecule type" value="Genomic_DNA"/>
</dbReference>
<dbReference type="InterPro" id="IPR033788">
    <property type="entry name" value="VbhA-like"/>
</dbReference>
<name>A0A1H6KU26_RUMFL</name>
<dbReference type="CDD" id="cd11586">
    <property type="entry name" value="VbhA_like"/>
    <property type="match status" value="1"/>
</dbReference>
<evidence type="ECO:0008006" key="3">
    <source>
        <dbReference type="Google" id="ProtNLM"/>
    </source>
</evidence>
<sequence length="57" mass="6315">MHGVTTEKAVKNQIASAKMEGLGFSKEAVELIKKYADNRLSHDKLIKIVAQKCAERS</sequence>
<accession>A0A1H6KU26</accession>
<dbReference type="Gene3D" id="1.10.8.1050">
    <property type="entry name" value="Antitoxin VbhA-like"/>
    <property type="match status" value="1"/>
</dbReference>
<evidence type="ECO:0000313" key="1">
    <source>
        <dbReference type="EMBL" id="SEH79382.1"/>
    </source>
</evidence>
<dbReference type="RefSeq" id="WP_175460946.1">
    <property type="nucleotide sequence ID" value="NZ_FNWV01000012.1"/>
</dbReference>
<dbReference type="AlphaFoldDB" id="A0A1H6KU26"/>
<evidence type="ECO:0000313" key="2">
    <source>
        <dbReference type="Proteomes" id="UP000183190"/>
    </source>
</evidence>
<organism evidence="1 2">
    <name type="scientific">Ruminococcus flavefaciens</name>
    <dbReference type="NCBI Taxonomy" id="1265"/>
    <lineage>
        <taxon>Bacteria</taxon>
        <taxon>Bacillati</taxon>
        <taxon>Bacillota</taxon>
        <taxon>Clostridia</taxon>
        <taxon>Eubacteriales</taxon>
        <taxon>Oscillospiraceae</taxon>
        <taxon>Ruminococcus</taxon>
    </lineage>
</organism>
<gene>
    <name evidence="1" type="ORF">SAMN02910265_02736</name>
</gene>
<dbReference type="Proteomes" id="UP000183190">
    <property type="component" value="Unassembled WGS sequence"/>
</dbReference>
<dbReference type="InterPro" id="IPR043038">
    <property type="entry name" value="VbhA_sf"/>
</dbReference>